<feature type="transmembrane region" description="Helical" evidence="7">
    <location>
        <begin position="77"/>
        <end position="95"/>
    </location>
</feature>
<evidence type="ECO:0000313" key="9">
    <source>
        <dbReference type="EMBL" id="ELZ10900.1"/>
    </source>
</evidence>
<dbReference type="GO" id="GO:0006813">
    <property type="term" value="P:potassium ion transport"/>
    <property type="evidence" value="ECO:0007669"/>
    <property type="project" value="InterPro"/>
</dbReference>
<dbReference type="InterPro" id="IPR004680">
    <property type="entry name" value="Cit_transptr-like_dom"/>
</dbReference>
<feature type="transmembrane region" description="Helical" evidence="7">
    <location>
        <begin position="188"/>
        <end position="212"/>
    </location>
</feature>
<keyword evidence="2" id="KW-0813">Transport</keyword>
<feature type="transmembrane region" description="Helical" evidence="7">
    <location>
        <begin position="592"/>
        <end position="612"/>
    </location>
</feature>
<dbReference type="InterPro" id="IPR036721">
    <property type="entry name" value="RCK_C_sf"/>
</dbReference>
<feature type="domain" description="RCK C-terminal" evidence="8">
    <location>
        <begin position="360"/>
        <end position="446"/>
    </location>
</feature>
<feature type="domain" description="RCK C-terminal" evidence="8">
    <location>
        <begin position="262"/>
        <end position="350"/>
    </location>
</feature>
<feature type="transmembrane region" description="Helical" evidence="7">
    <location>
        <begin position="101"/>
        <end position="118"/>
    </location>
</feature>
<dbReference type="PROSITE" id="PS51202">
    <property type="entry name" value="RCK_C"/>
    <property type="match status" value="2"/>
</dbReference>
<dbReference type="STRING" id="1227490.C479_08813"/>
<protein>
    <submittedName>
        <fullName evidence="9">Arsenite transport protein</fullName>
    </submittedName>
</protein>
<evidence type="ECO:0000259" key="8">
    <source>
        <dbReference type="PROSITE" id="PS51202"/>
    </source>
</evidence>
<dbReference type="InterPro" id="IPR006037">
    <property type="entry name" value="RCK_C"/>
</dbReference>
<accession>M0BJ68</accession>
<dbReference type="GO" id="GO:0005886">
    <property type="term" value="C:plasma membrane"/>
    <property type="evidence" value="ECO:0007669"/>
    <property type="project" value="TreeGrafter"/>
</dbReference>
<dbReference type="Pfam" id="PF03600">
    <property type="entry name" value="CitMHS"/>
    <property type="match status" value="1"/>
</dbReference>
<evidence type="ECO:0000256" key="2">
    <source>
        <dbReference type="ARBA" id="ARBA00022448"/>
    </source>
</evidence>
<feature type="transmembrane region" description="Helical" evidence="7">
    <location>
        <begin position="50"/>
        <end position="70"/>
    </location>
</feature>
<reference evidence="9 10" key="1">
    <citation type="journal article" date="2014" name="PLoS Genet.">
        <title>Phylogenetically driven sequencing of extremely halophilic archaea reveals strategies for static and dynamic osmo-response.</title>
        <authorList>
            <person name="Becker E.A."/>
            <person name="Seitzer P.M."/>
            <person name="Tritt A."/>
            <person name="Larsen D."/>
            <person name="Krusor M."/>
            <person name="Yao A.I."/>
            <person name="Wu D."/>
            <person name="Madern D."/>
            <person name="Eisen J.A."/>
            <person name="Darling A.E."/>
            <person name="Facciotti M.T."/>
        </authorList>
    </citation>
    <scope>NUCLEOTIDE SEQUENCE [LARGE SCALE GENOMIC DNA]</scope>
    <source>
        <strain evidence="9 10">JCM 14624</strain>
    </source>
</reference>
<feature type="transmembrane region" description="Helical" evidence="7">
    <location>
        <begin position="232"/>
        <end position="255"/>
    </location>
</feature>
<evidence type="ECO:0000256" key="7">
    <source>
        <dbReference type="SAM" id="Phobius"/>
    </source>
</evidence>
<keyword evidence="6 7" id="KW-0472">Membrane</keyword>
<evidence type="ECO:0000256" key="3">
    <source>
        <dbReference type="ARBA" id="ARBA00022692"/>
    </source>
</evidence>
<organism evidence="9 10">
    <name type="scientific">Halovivax asiaticus JCM 14624</name>
    <dbReference type="NCBI Taxonomy" id="1227490"/>
    <lineage>
        <taxon>Archaea</taxon>
        <taxon>Methanobacteriati</taxon>
        <taxon>Methanobacteriota</taxon>
        <taxon>Stenosarchaea group</taxon>
        <taxon>Halobacteria</taxon>
        <taxon>Halobacteriales</taxon>
        <taxon>Natrialbaceae</taxon>
        <taxon>Halovivax</taxon>
    </lineage>
</organism>
<dbReference type="OrthoDB" id="21388at2157"/>
<evidence type="ECO:0000313" key="10">
    <source>
        <dbReference type="Proteomes" id="UP000011560"/>
    </source>
</evidence>
<dbReference type="SUPFAM" id="SSF116726">
    <property type="entry name" value="TrkA C-terminal domain-like"/>
    <property type="match status" value="2"/>
</dbReference>
<name>M0BJ68_9EURY</name>
<dbReference type="InterPro" id="IPR051679">
    <property type="entry name" value="DASS-Related_Transporters"/>
</dbReference>
<comment type="caution">
    <text evidence="9">The sequence shown here is derived from an EMBL/GenBank/DDBJ whole genome shotgun (WGS) entry which is preliminary data.</text>
</comment>
<keyword evidence="3 7" id="KW-0812">Transmembrane</keyword>
<dbReference type="Proteomes" id="UP000011560">
    <property type="component" value="Unassembled WGS sequence"/>
</dbReference>
<dbReference type="PANTHER" id="PTHR43652">
    <property type="entry name" value="BASIC AMINO ACID ANTIPORTER YFCC-RELATED"/>
    <property type="match status" value="1"/>
</dbReference>
<evidence type="ECO:0000256" key="1">
    <source>
        <dbReference type="ARBA" id="ARBA00004141"/>
    </source>
</evidence>
<dbReference type="AlphaFoldDB" id="M0BJ68"/>
<keyword evidence="4" id="KW-0677">Repeat</keyword>
<proteinExistence type="predicted"/>
<evidence type="ECO:0000256" key="5">
    <source>
        <dbReference type="ARBA" id="ARBA00022989"/>
    </source>
</evidence>
<dbReference type="EMBL" id="AOIQ01000014">
    <property type="protein sequence ID" value="ELZ10900.1"/>
    <property type="molecule type" value="Genomic_DNA"/>
</dbReference>
<evidence type="ECO:0000256" key="4">
    <source>
        <dbReference type="ARBA" id="ARBA00022737"/>
    </source>
</evidence>
<keyword evidence="10" id="KW-1185">Reference proteome</keyword>
<dbReference type="Pfam" id="PF02080">
    <property type="entry name" value="TrkA_C"/>
    <property type="match status" value="1"/>
</dbReference>
<gene>
    <name evidence="9" type="ORF">C479_08813</name>
</gene>
<feature type="transmembrane region" description="Helical" evidence="7">
    <location>
        <begin position="534"/>
        <end position="560"/>
    </location>
</feature>
<feature type="transmembrane region" description="Helical" evidence="7">
    <location>
        <begin position="632"/>
        <end position="652"/>
    </location>
</feature>
<keyword evidence="5 7" id="KW-1133">Transmembrane helix</keyword>
<dbReference type="PATRIC" id="fig|1227490.4.peg.1798"/>
<dbReference type="GO" id="GO:0008324">
    <property type="term" value="F:monoatomic cation transmembrane transporter activity"/>
    <property type="evidence" value="ECO:0007669"/>
    <property type="project" value="InterPro"/>
</dbReference>
<evidence type="ECO:0000256" key="6">
    <source>
        <dbReference type="ARBA" id="ARBA00023136"/>
    </source>
</evidence>
<comment type="subcellular location">
    <subcellularLocation>
        <location evidence="1">Membrane</location>
        <topology evidence="1">Multi-pass membrane protein</topology>
    </subcellularLocation>
</comment>
<dbReference type="PANTHER" id="PTHR43652:SF2">
    <property type="entry name" value="BASIC AMINO ACID ANTIPORTER YFCC-RELATED"/>
    <property type="match status" value="1"/>
</dbReference>
<dbReference type="Gene3D" id="3.30.70.1450">
    <property type="entry name" value="Regulator of K+ conductance, C-terminal domain"/>
    <property type="match status" value="2"/>
</dbReference>
<feature type="transmembrane region" description="Helical" evidence="7">
    <location>
        <begin position="566"/>
        <end position="585"/>
    </location>
</feature>
<feature type="transmembrane region" description="Helical" evidence="7">
    <location>
        <begin position="509"/>
        <end position="527"/>
    </location>
</feature>
<feature type="transmembrane region" description="Helical" evidence="7">
    <location>
        <begin position="464"/>
        <end position="497"/>
    </location>
</feature>
<sequence length="654" mass="68833">MAFDPRAVTALDLQIATAVDPQTVMHLDSQPAVAGLTRPLAAQPVDTPSLSPAMLVVFAIVVVAVVLFVTQPVPLDVTALGVIVALVVLEPWTTISPEEGISGFASPATITVLMMFVLSEGIRRTGAVQLLGERLAAFAGDSDRRQLGSIVGVSGLSAGFINNTPVVAIMIPVVIDLAERTGTSPSRLLIPLSYASMLGGMLTLIGTSTNILASSIVARDAYLGRPFSMFEFTALGALVLATGSLYLLLVAPALLPERIEPSEALTDEFDVSGYLTEVTVPTDSPLVGTTVHAALEAVDVDLEAVTLLRDEDAFGASIDEKELRPADVLIVRTGREGVIDLAAVEGLSHRPRRGIDEADLEIACDENGGTEQRLAEVIVAPDGDLVGETLESTSFRQRYGATVLALRRGPDVFNTRMDLRPLRGGDTLLVQADHDALDRLGRNRNVIVAQEFTRPTYRREKLPLALGIVAGVVGLAALDVQPILVTAIAGAGAMVAAGILEPRELWDGVDWSVIVLLAGLIPLGIALEETGAAAFLAGHAVAIVGEYHVVLVLGLLYLFTALLTELLSNNASVVLMIPIGFDVAVRIGADPYAFVLAVVFACSTPLLSPVGYQTNLMVYGPGGYRFSDFARVGAPLQLLLAVVTTLGIVVIWGV</sequence>